<sequence>MSADFDRAEHRVLAASGPAELFGPAPEGGAAPTDEAARTWRSLARVLHPDRAREDERARALAAYSRLAAHWSAHRRTEAETGGVTVTTRRRVYRVGALIARGDIANVYRAVWHEDGRDHDAVVKMPRSVADNDLMAAEAESLAVLAEHGRPDLAAYAPRLVEAARHRDAATGAVRDVTVLEPLRGFHTLADVAAAHPGGLDPRDAAWMWRRLLVAVGNAHAAGLVHGAVVAANVLVHPGKHGLVLADWCYAVPEGQRVRAVVEAYEDDYAPEIPQGGAATPATDIHMATRTMARLIGPRMPAPMAAFARGCALEAPSMRPKDAWALLGEFDGLLERLWGPRSFRPFTMPTDPAY</sequence>
<dbReference type="OrthoDB" id="4368010at2"/>
<organism evidence="2 3">
    <name type="scientific">Actinorugispora endophytica</name>
    <dbReference type="NCBI Taxonomy" id="1605990"/>
    <lineage>
        <taxon>Bacteria</taxon>
        <taxon>Bacillati</taxon>
        <taxon>Actinomycetota</taxon>
        <taxon>Actinomycetes</taxon>
        <taxon>Streptosporangiales</taxon>
        <taxon>Nocardiopsidaceae</taxon>
        <taxon>Actinorugispora</taxon>
    </lineage>
</organism>
<reference evidence="2 3" key="1">
    <citation type="submission" date="2019-03" db="EMBL/GenBank/DDBJ databases">
        <title>Genomic Encyclopedia of Type Strains, Phase IV (KMG-IV): sequencing the most valuable type-strain genomes for metagenomic binning, comparative biology and taxonomic classification.</title>
        <authorList>
            <person name="Goeker M."/>
        </authorList>
    </citation>
    <scope>NUCLEOTIDE SEQUENCE [LARGE SCALE GENOMIC DNA]</scope>
    <source>
        <strain evidence="2 3">DSM 46770</strain>
    </source>
</reference>
<dbReference type="InterPro" id="IPR000719">
    <property type="entry name" value="Prot_kinase_dom"/>
</dbReference>
<evidence type="ECO:0000313" key="2">
    <source>
        <dbReference type="EMBL" id="TDQ46347.1"/>
    </source>
</evidence>
<dbReference type="Gene3D" id="1.10.510.10">
    <property type="entry name" value="Transferase(Phosphotransferase) domain 1"/>
    <property type="match status" value="1"/>
</dbReference>
<comment type="caution">
    <text evidence="2">The sequence shown here is derived from an EMBL/GenBank/DDBJ whole genome shotgun (WGS) entry which is preliminary data.</text>
</comment>
<dbReference type="AlphaFoldDB" id="A0A4V3D736"/>
<dbReference type="RefSeq" id="WP_133743173.1">
    <property type="nucleotide sequence ID" value="NZ_SNYN01000025.1"/>
</dbReference>
<dbReference type="GO" id="GO:0005524">
    <property type="term" value="F:ATP binding"/>
    <property type="evidence" value="ECO:0007669"/>
    <property type="project" value="InterPro"/>
</dbReference>
<name>A0A4V3D736_9ACTN</name>
<dbReference type="Proteomes" id="UP000295281">
    <property type="component" value="Unassembled WGS sequence"/>
</dbReference>
<feature type="domain" description="Protein kinase" evidence="1">
    <location>
        <begin position="93"/>
        <end position="354"/>
    </location>
</feature>
<dbReference type="EMBL" id="SNYN01000025">
    <property type="protein sequence ID" value="TDQ46347.1"/>
    <property type="molecule type" value="Genomic_DNA"/>
</dbReference>
<gene>
    <name evidence="2" type="ORF">EV190_12534</name>
</gene>
<dbReference type="PROSITE" id="PS50011">
    <property type="entry name" value="PROTEIN_KINASE_DOM"/>
    <property type="match status" value="1"/>
</dbReference>
<proteinExistence type="predicted"/>
<dbReference type="InterPro" id="IPR011009">
    <property type="entry name" value="Kinase-like_dom_sf"/>
</dbReference>
<keyword evidence="3" id="KW-1185">Reference proteome</keyword>
<evidence type="ECO:0000313" key="3">
    <source>
        <dbReference type="Proteomes" id="UP000295281"/>
    </source>
</evidence>
<accession>A0A4V3D736</accession>
<dbReference type="SUPFAM" id="SSF56112">
    <property type="entry name" value="Protein kinase-like (PK-like)"/>
    <property type="match status" value="1"/>
</dbReference>
<protein>
    <recommendedName>
        <fullName evidence="1">Protein kinase domain-containing protein</fullName>
    </recommendedName>
</protein>
<dbReference type="GO" id="GO:0004672">
    <property type="term" value="F:protein kinase activity"/>
    <property type="evidence" value="ECO:0007669"/>
    <property type="project" value="InterPro"/>
</dbReference>
<evidence type="ECO:0000259" key="1">
    <source>
        <dbReference type="PROSITE" id="PS50011"/>
    </source>
</evidence>